<evidence type="ECO:0000313" key="2">
    <source>
        <dbReference type="Proteomes" id="UP000649232"/>
    </source>
</evidence>
<reference evidence="1 2" key="1">
    <citation type="submission" date="2020-12" db="EMBL/GenBank/DDBJ databases">
        <title>Draft genome sequences of nine environmental bacterial isolates colonizing plastic.</title>
        <authorList>
            <person name="Borre I."/>
            <person name="Sonnenschein E.C."/>
        </authorList>
    </citation>
    <scope>NUCLEOTIDE SEQUENCE [LARGE SCALE GENOMIC DNA]</scope>
    <source>
        <strain evidence="1 2">IB30</strain>
    </source>
</reference>
<sequence>MSSNIFKRGDYGRYYYFKQLIELHNDTLNIEAEHAKYIIKTDDKKRLSLVELEFYKTYVHESIHFLDSTTTIWGIEYTVRLFNCLKNNNSSQFVDAFLLNDAEIEQHTSLNSTTAETKVFTYRTMRSILSYDKQHGVHILFKYYDVDDQGFSEVLSTPISMLALLEGHAFASENLEALLVLNSSDDRVSAAFLEREYERVLSDARLTEYTCLLAFTEQLFEKFSFEEKLITVIHTCRLALDLPVLFPFPESYIDACFKNADAVLVSSLKMELGRGMNRSSLVGLILIILSSVIESIPIGLEENFELALEDRLFEMFRRDGDTLAECKKNFWLYRDLEYEFGCELLREKGAELAYMSAKLNKDRVWSNFDLDKLVLPDVLLSTGEFVSSKNRIDYDMESYFYSGDDTSEELDLIIKNIKTKKPHLRPAVYHDWLQRIKAGETGVRFYPDDN</sequence>
<dbReference type="EMBL" id="JAEILT010000009">
    <property type="protein sequence ID" value="MBJ2136316.1"/>
    <property type="molecule type" value="Genomic_DNA"/>
</dbReference>
<proteinExistence type="predicted"/>
<evidence type="ECO:0000313" key="1">
    <source>
        <dbReference type="EMBL" id="MBJ2136316.1"/>
    </source>
</evidence>
<gene>
    <name evidence="1" type="ORF">JEU11_07635</name>
</gene>
<dbReference type="RefSeq" id="WP_198824248.1">
    <property type="nucleotide sequence ID" value="NZ_JAEILT010000009.1"/>
</dbReference>
<comment type="caution">
    <text evidence="1">The sequence shown here is derived from an EMBL/GenBank/DDBJ whole genome shotgun (WGS) entry which is preliminary data.</text>
</comment>
<name>A0ABS0WCW9_9ALTE</name>
<organism evidence="1 2">
    <name type="scientific">Paraglaciecola chathamensis</name>
    <dbReference type="NCBI Taxonomy" id="368405"/>
    <lineage>
        <taxon>Bacteria</taxon>
        <taxon>Pseudomonadati</taxon>
        <taxon>Pseudomonadota</taxon>
        <taxon>Gammaproteobacteria</taxon>
        <taxon>Alteromonadales</taxon>
        <taxon>Alteromonadaceae</taxon>
        <taxon>Paraglaciecola</taxon>
    </lineage>
</organism>
<dbReference type="Proteomes" id="UP000649232">
    <property type="component" value="Unassembled WGS sequence"/>
</dbReference>
<protein>
    <submittedName>
        <fullName evidence="1">Uncharacterized protein</fullName>
    </submittedName>
</protein>
<accession>A0ABS0WCW9</accession>